<evidence type="ECO:0000256" key="17">
    <source>
        <dbReference type="SAM" id="Phobius"/>
    </source>
</evidence>
<accession>A0A8D2GQE6</accession>
<keyword evidence="7 15" id="KW-0863">Zinc-finger</keyword>
<dbReference type="CDD" id="cd20384">
    <property type="entry name" value="Tudor_ZGPAT"/>
    <property type="match status" value="1"/>
</dbReference>
<dbReference type="SUPFAM" id="SSF63748">
    <property type="entry name" value="Tudor/PWWP/MBT"/>
    <property type="match status" value="1"/>
</dbReference>
<keyword evidence="17" id="KW-0472">Membrane</keyword>
<feature type="region of interest" description="Disordered" evidence="16">
    <location>
        <begin position="386"/>
        <end position="405"/>
    </location>
</feature>
<keyword evidence="6 15" id="KW-0479">Metal-binding</keyword>
<evidence type="ECO:0000313" key="20">
    <source>
        <dbReference type="Ensembl" id="ENSUPAP00010004666.1"/>
    </source>
</evidence>
<feature type="region of interest" description="Disordered" evidence="16">
    <location>
        <begin position="343"/>
        <end position="373"/>
    </location>
</feature>
<dbReference type="InterPro" id="IPR026072">
    <property type="entry name" value="Lime1"/>
</dbReference>
<feature type="domain" description="G-patch" evidence="19">
    <location>
        <begin position="291"/>
        <end position="337"/>
    </location>
</feature>
<keyword evidence="17" id="KW-1133">Transmembrane helix</keyword>
<protein>
    <recommendedName>
        <fullName evidence="3">Zinc finger CCCH-type with G patch domain-containing protein</fullName>
    </recommendedName>
</protein>
<evidence type="ECO:0000256" key="4">
    <source>
        <dbReference type="ARBA" id="ARBA00022491"/>
    </source>
</evidence>
<keyword evidence="11" id="KW-0238">DNA-binding</keyword>
<evidence type="ECO:0000256" key="12">
    <source>
        <dbReference type="ARBA" id="ARBA00023163"/>
    </source>
</evidence>
<reference evidence="20" key="1">
    <citation type="submission" date="2025-08" db="UniProtKB">
        <authorList>
            <consortium name="Ensembl"/>
        </authorList>
    </citation>
    <scope>IDENTIFICATION</scope>
</reference>
<dbReference type="Ensembl" id="ENSUPAT00010005352.1">
    <property type="protein sequence ID" value="ENSUPAP00010004666.1"/>
    <property type="gene ID" value="ENSUPAG00010003773.1"/>
</dbReference>
<evidence type="ECO:0000256" key="8">
    <source>
        <dbReference type="ARBA" id="ARBA00022833"/>
    </source>
</evidence>
<evidence type="ECO:0000256" key="11">
    <source>
        <dbReference type="ARBA" id="ARBA00023125"/>
    </source>
</evidence>
<dbReference type="Gene3D" id="2.30.30.1190">
    <property type="match status" value="1"/>
</dbReference>
<evidence type="ECO:0000256" key="3">
    <source>
        <dbReference type="ARBA" id="ARBA00022414"/>
    </source>
</evidence>
<dbReference type="GeneTree" id="ENSGT00390000000732"/>
<keyword evidence="4" id="KW-0678">Repressor</keyword>
<comment type="subunit">
    <text evidence="2">Interacts with CHD4/Mi-2; the interaction is direct.</text>
</comment>
<evidence type="ECO:0000256" key="13">
    <source>
        <dbReference type="ARBA" id="ARBA00023242"/>
    </source>
</evidence>
<dbReference type="PANTHER" id="PTHR46297:SF1">
    <property type="entry name" value="ZINC FINGER CCCH-TYPE WITH G PATCH DOMAIN-CONTAINING PROTEIN"/>
    <property type="match status" value="1"/>
</dbReference>
<proteinExistence type="predicted"/>
<reference evidence="20" key="2">
    <citation type="submission" date="2025-09" db="UniProtKB">
        <authorList>
            <consortium name="Ensembl"/>
        </authorList>
    </citation>
    <scope>IDENTIFICATION</scope>
</reference>
<keyword evidence="21" id="KW-1185">Reference proteome</keyword>
<keyword evidence="8 15" id="KW-0862">Zinc</keyword>
<evidence type="ECO:0000256" key="7">
    <source>
        <dbReference type="ARBA" id="ARBA00022771"/>
    </source>
</evidence>
<name>A0A8D2GQE6_UROPR</name>
<dbReference type="InterPro" id="IPR000571">
    <property type="entry name" value="Znf_CCCH"/>
</dbReference>
<evidence type="ECO:0000256" key="2">
    <source>
        <dbReference type="ARBA" id="ARBA00011506"/>
    </source>
</evidence>
<evidence type="ECO:0000256" key="9">
    <source>
        <dbReference type="ARBA" id="ARBA00022990"/>
    </source>
</evidence>
<keyword evidence="13" id="KW-0539">Nucleus</keyword>
<dbReference type="SMART" id="SM00356">
    <property type="entry name" value="ZnF_C3H1"/>
    <property type="match status" value="1"/>
</dbReference>
<feature type="compositionally biased region" description="Low complexity" evidence="16">
    <location>
        <begin position="73"/>
        <end position="92"/>
    </location>
</feature>
<feature type="region of interest" description="Disordered" evidence="16">
    <location>
        <begin position="541"/>
        <end position="560"/>
    </location>
</feature>
<keyword evidence="17" id="KW-0812">Transmembrane</keyword>
<evidence type="ECO:0000256" key="1">
    <source>
        <dbReference type="ARBA" id="ARBA00004123"/>
    </source>
</evidence>
<comment type="subcellular location">
    <subcellularLocation>
        <location evidence="1">Nucleus</location>
    </subcellularLocation>
</comment>
<dbReference type="FunFam" id="2.30.30.140:FF:000071">
    <property type="entry name" value="Zinc finger CCCH-type with G patch domain-containing protein"/>
    <property type="match status" value="1"/>
</dbReference>
<evidence type="ECO:0000256" key="14">
    <source>
        <dbReference type="ARBA" id="ARBA00057532"/>
    </source>
</evidence>
<evidence type="ECO:0000259" key="19">
    <source>
        <dbReference type="PROSITE" id="PS50174"/>
    </source>
</evidence>
<feature type="domain" description="C3H1-type" evidence="18">
    <location>
        <begin position="152"/>
        <end position="178"/>
    </location>
</feature>
<dbReference type="GO" id="GO:0005654">
    <property type="term" value="C:nucleoplasm"/>
    <property type="evidence" value="ECO:0007669"/>
    <property type="project" value="Ensembl"/>
</dbReference>
<dbReference type="GO" id="GO:0050853">
    <property type="term" value="P:B cell receptor signaling pathway"/>
    <property type="evidence" value="ECO:0007669"/>
    <property type="project" value="InterPro"/>
</dbReference>
<feature type="region of interest" description="Disordered" evidence="16">
    <location>
        <begin position="73"/>
        <end position="110"/>
    </location>
</feature>
<dbReference type="GO" id="GO:0000978">
    <property type="term" value="F:RNA polymerase II cis-regulatory region sequence-specific DNA binding"/>
    <property type="evidence" value="ECO:0007669"/>
    <property type="project" value="Ensembl"/>
</dbReference>
<dbReference type="Pfam" id="PF01585">
    <property type="entry name" value="G-patch"/>
    <property type="match status" value="1"/>
</dbReference>
<dbReference type="PANTHER" id="PTHR46297">
    <property type="entry name" value="ZINC FINGER CCCH-TYPE WITH G PATCH DOMAIN-CONTAINING PROTEIN"/>
    <property type="match status" value="1"/>
</dbReference>
<dbReference type="Gene3D" id="2.30.30.140">
    <property type="match status" value="1"/>
</dbReference>
<keyword evidence="5" id="KW-0597">Phosphoprotein</keyword>
<feature type="zinc finger region" description="C3H1-type" evidence="15">
    <location>
        <begin position="152"/>
        <end position="178"/>
    </location>
</feature>
<feature type="transmembrane region" description="Helical" evidence="17">
    <location>
        <begin position="456"/>
        <end position="479"/>
    </location>
</feature>
<dbReference type="GO" id="GO:0050852">
    <property type="term" value="P:T cell receptor signaling pathway"/>
    <property type="evidence" value="ECO:0007669"/>
    <property type="project" value="InterPro"/>
</dbReference>
<dbReference type="FunFam" id="2.30.30.1190:FF:000001">
    <property type="entry name" value="zinc finger CCCH-type with G patch domain-containing protein"/>
    <property type="match status" value="1"/>
</dbReference>
<dbReference type="Pfam" id="PF00642">
    <property type="entry name" value="zf-CCCH"/>
    <property type="match status" value="1"/>
</dbReference>
<dbReference type="GO" id="GO:0008270">
    <property type="term" value="F:zinc ion binding"/>
    <property type="evidence" value="ECO:0007669"/>
    <property type="project" value="UniProtKB-KW"/>
</dbReference>
<feature type="region of interest" description="Disordered" evidence="16">
    <location>
        <begin position="506"/>
        <end position="525"/>
    </location>
</feature>
<evidence type="ECO:0000256" key="5">
    <source>
        <dbReference type="ARBA" id="ARBA00022553"/>
    </source>
</evidence>
<keyword evidence="10" id="KW-0805">Transcription regulation</keyword>
<sequence length="710" mass="76342">MDEESLEAALQTYRAQLRQVELALGAGLEAAEQADLRQLQADLRELIGLTEASLVSVRKSKLLAALDAEAAGVPAGPEVAPEGEAGPGPAEPGRADPDPDPDPGELSGAKVNAPYRSAWGTLEYHNAMVVGTEAAEDGSAGVRVLYLYPTHKSLKACPFFLEGKCRFKDSCRFSHGQVVSVDELRPFQDPDLSLLQAGSTCLAKHQDGLWHPARILDVDNGYYTVKFDSLLLKEAVVEGDSILPPLRTEAAESSDSDSGDAVDSSYARVVESGTADTGTCSSAFAGWEVHTRGIGSRLLAKMGYEFGKGLGRHAEGRVEPIHAVVLPRGKSLDQCAEILQKRTKRGHAGANRPPRCQGSGGGPGGRPPPRNVFDFLNEKLQSQAPGALEAGAGPPGRRSQDMYHASKSAKQALSLRLFQTEEKIVRTQRDIQGIQEALTRNAGRPLPHRMGQPVPLALPTLWVLGCFSLLLWLWVLCTACHRTRVPRHRARLQGSMMPVQVQVRHQAAGAAPRPTQQHPPRPASMDLLRPHWLEVPRSSTRPQAAPSIFPPQQLPKASPVSPSPFIGPEDTYSNIGLAAIPRASLASSPVVWAGTRLTIGCARPGPGARPLVAEYACIQKLKGTGQGPQELQQGTAERIPTAQVDILYSRVCKSESRDPGLIKNQPDLKGGGSILAPRNDLTCETLPLRDLSMDSRPLENVYESIQEMGP</sequence>
<evidence type="ECO:0000256" key="16">
    <source>
        <dbReference type="SAM" id="MobiDB-lite"/>
    </source>
</evidence>
<keyword evidence="12" id="KW-0804">Transcription</keyword>
<dbReference type="InterPro" id="IPR000467">
    <property type="entry name" value="G_patch_dom"/>
</dbReference>
<keyword evidence="9" id="KW-0007">Acetylation</keyword>
<organism evidence="20 21">
    <name type="scientific">Urocitellus parryii</name>
    <name type="common">Arctic ground squirrel</name>
    <name type="synonym">Spermophilus parryii</name>
    <dbReference type="NCBI Taxonomy" id="9999"/>
    <lineage>
        <taxon>Eukaryota</taxon>
        <taxon>Metazoa</taxon>
        <taxon>Chordata</taxon>
        <taxon>Craniata</taxon>
        <taxon>Vertebrata</taxon>
        <taxon>Euteleostomi</taxon>
        <taxon>Mammalia</taxon>
        <taxon>Eutheria</taxon>
        <taxon>Euarchontoglires</taxon>
        <taxon>Glires</taxon>
        <taxon>Rodentia</taxon>
        <taxon>Sciuromorpha</taxon>
        <taxon>Sciuridae</taxon>
        <taxon>Xerinae</taxon>
        <taxon>Marmotini</taxon>
        <taxon>Urocitellus</taxon>
    </lineage>
</organism>
<dbReference type="Pfam" id="PF15332">
    <property type="entry name" value="LIME1"/>
    <property type="match status" value="1"/>
</dbReference>
<evidence type="ECO:0000259" key="18">
    <source>
        <dbReference type="PROSITE" id="PS50103"/>
    </source>
</evidence>
<evidence type="ECO:0000256" key="10">
    <source>
        <dbReference type="ARBA" id="ARBA00023015"/>
    </source>
</evidence>
<dbReference type="SMART" id="SM00443">
    <property type="entry name" value="G_patch"/>
    <property type="match status" value="1"/>
</dbReference>
<evidence type="ECO:0000256" key="15">
    <source>
        <dbReference type="PROSITE-ProRule" id="PRU00723"/>
    </source>
</evidence>
<dbReference type="GO" id="GO:0001227">
    <property type="term" value="F:DNA-binding transcription repressor activity, RNA polymerase II-specific"/>
    <property type="evidence" value="ECO:0007669"/>
    <property type="project" value="Ensembl"/>
</dbReference>
<dbReference type="AlphaFoldDB" id="A0A8D2GQE6"/>
<evidence type="ECO:0000256" key="6">
    <source>
        <dbReference type="ARBA" id="ARBA00022723"/>
    </source>
</evidence>
<gene>
    <name evidence="20" type="primary">ZGPAT</name>
</gene>
<feature type="compositionally biased region" description="Low complexity" evidence="16">
    <location>
        <begin position="386"/>
        <end position="396"/>
    </location>
</feature>
<dbReference type="Proteomes" id="UP000694417">
    <property type="component" value="Unplaced"/>
</dbReference>
<dbReference type="GO" id="GO:0005886">
    <property type="term" value="C:plasma membrane"/>
    <property type="evidence" value="ECO:0007669"/>
    <property type="project" value="Ensembl"/>
</dbReference>
<comment type="function">
    <text evidence="14">Transcription repressor that specifically binds the 5'-GGAG[GA]A[GA]A-3' consensus sequence. Represses transcription by recruiting the chromatin multiprotein complex NuRD to target promoters. Negatively regulates expression of EGFR, a gene involved in cell proliferation, survival and migration. Its ability to repress genes of the EGFR pathway suggest it may act as a tumor suppressor.</text>
</comment>
<dbReference type="PROSITE" id="PS50103">
    <property type="entry name" value="ZF_C3H1"/>
    <property type="match status" value="1"/>
</dbReference>
<evidence type="ECO:0000313" key="21">
    <source>
        <dbReference type="Proteomes" id="UP000694417"/>
    </source>
</evidence>
<dbReference type="PROSITE" id="PS50174">
    <property type="entry name" value="G_PATCH"/>
    <property type="match status" value="1"/>
</dbReference>